<sequence length="78" mass="8975">MAQMICCAWDFFICWKEVGVVGDDNRLMVRLLTRNISGSNFIVSNLSKFYPLFYRTVTYSDFIQSDGSTLLLLPCGRH</sequence>
<dbReference type="Proteomes" id="UP001064489">
    <property type="component" value="Chromosome 6"/>
</dbReference>
<gene>
    <name evidence="1" type="ORF">LWI28_020380</name>
</gene>
<dbReference type="AlphaFoldDB" id="A0AAD5JAW5"/>
<proteinExistence type="predicted"/>
<reference evidence="1" key="1">
    <citation type="journal article" date="2022" name="Plant J.">
        <title>Strategies of tolerance reflected in two North American maple genomes.</title>
        <authorList>
            <person name="McEvoy S.L."/>
            <person name="Sezen U.U."/>
            <person name="Trouern-Trend A."/>
            <person name="McMahon S.M."/>
            <person name="Schaberg P.G."/>
            <person name="Yang J."/>
            <person name="Wegrzyn J.L."/>
            <person name="Swenson N.G."/>
        </authorList>
    </citation>
    <scope>NUCLEOTIDE SEQUENCE</scope>
    <source>
        <strain evidence="1">91603</strain>
    </source>
</reference>
<keyword evidence="2" id="KW-1185">Reference proteome</keyword>
<organism evidence="1 2">
    <name type="scientific">Acer negundo</name>
    <name type="common">Box elder</name>
    <dbReference type="NCBI Taxonomy" id="4023"/>
    <lineage>
        <taxon>Eukaryota</taxon>
        <taxon>Viridiplantae</taxon>
        <taxon>Streptophyta</taxon>
        <taxon>Embryophyta</taxon>
        <taxon>Tracheophyta</taxon>
        <taxon>Spermatophyta</taxon>
        <taxon>Magnoliopsida</taxon>
        <taxon>eudicotyledons</taxon>
        <taxon>Gunneridae</taxon>
        <taxon>Pentapetalae</taxon>
        <taxon>rosids</taxon>
        <taxon>malvids</taxon>
        <taxon>Sapindales</taxon>
        <taxon>Sapindaceae</taxon>
        <taxon>Hippocastanoideae</taxon>
        <taxon>Acereae</taxon>
        <taxon>Acer</taxon>
    </lineage>
</organism>
<protein>
    <submittedName>
        <fullName evidence="1">Uncharacterized protein</fullName>
    </submittedName>
</protein>
<name>A0AAD5JAW5_ACENE</name>
<comment type="caution">
    <text evidence="1">The sequence shown here is derived from an EMBL/GenBank/DDBJ whole genome shotgun (WGS) entry which is preliminary data.</text>
</comment>
<evidence type="ECO:0000313" key="1">
    <source>
        <dbReference type="EMBL" id="KAI9192278.1"/>
    </source>
</evidence>
<reference evidence="1" key="2">
    <citation type="submission" date="2023-02" db="EMBL/GenBank/DDBJ databases">
        <authorList>
            <person name="Swenson N.G."/>
            <person name="Wegrzyn J.L."/>
            <person name="Mcevoy S.L."/>
        </authorList>
    </citation>
    <scope>NUCLEOTIDE SEQUENCE</scope>
    <source>
        <strain evidence="1">91603</strain>
        <tissue evidence="1">Leaf</tissue>
    </source>
</reference>
<dbReference type="EMBL" id="JAJSOW010000004">
    <property type="protein sequence ID" value="KAI9192278.1"/>
    <property type="molecule type" value="Genomic_DNA"/>
</dbReference>
<accession>A0AAD5JAW5</accession>
<evidence type="ECO:0000313" key="2">
    <source>
        <dbReference type="Proteomes" id="UP001064489"/>
    </source>
</evidence>